<sequence length="195" mass="22854">MEPQQTHLQSLTYLLGIWTPLSSNFKEDLKRYLQLQHVKPKQQLISIGIHLNNAWYSMDCWACAIHILPNGREEVTAIYAPNEIFTDIGSFLQGQLCQHQLDIIHGSMLLKIDRTHFNQLRSHHETATLLEHFLVLQQEKNQWRTDLLVLPDQQKFDQFAKYYPIHQLPGKICASYLRMTPSRYSAAKTQFNRQP</sequence>
<reference evidence="1 2" key="1">
    <citation type="submission" date="2024-12" db="EMBL/GenBank/DDBJ databases">
        <authorList>
            <person name="Hu S."/>
        </authorList>
    </citation>
    <scope>NUCLEOTIDE SEQUENCE [LARGE SCALE GENOMIC DNA]</scope>
    <source>
        <strain evidence="1 2">P-25</strain>
    </source>
</reference>
<dbReference type="InterPro" id="IPR018490">
    <property type="entry name" value="cNMP-bd_dom_sf"/>
</dbReference>
<comment type="caution">
    <text evidence="1">The sequence shown here is derived from an EMBL/GenBank/DDBJ whole genome shotgun (WGS) entry which is preliminary data.</text>
</comment>
<evidence type="ECO:0000313" key="1">
    <source>
        <dbReference type="EMBL" id="MFN0293481.1"/>
    </source>
</evidence>
<organism evidence="1 2">
    <name type="scientific">Pedobacter helvus</name>
    <dbReference type="NCBI Taxonomy" id="2563444"/>
    <lineage>
        <taxon>Bacteria</taxon>
        <taxon>Pseudomonadati</taxon>
        <taxon>Bacteroidota</taxon>
        <taxon>Sphingobacteriia</taxon>
        <taxon>Sphingobacteriales</taxon>
        <taxon>Sphingobacteriaceae</taxon>
        <taxon>Pedobacter</taxon>
    </lineage>
</organism>
<dbReference type="SUPFAM" id="SSF51206">
    <property type="entry name" value="cAMP-binding domain-like"/>
    <property type="match status" value="1"/>
</dbReference>
<dbReference type="EMBL" id="SRMP02000050">
    <property type="protein sequence ID" value="MFN0293481.1"/>
    <property type="molecule type" value="Genomic_DNA"/>
</dbReference>
<name>A0ABW9JNK0_9SPHI</name>
<gene>
    <name evidence="1" type="ORF">E5L68_019025</name>
</gene>
<proteinExistence type="predicted"/>
<protein>
    <submittedName>
        <fullName evidence="1">Crp/Fnr family transcriptional regulator</fullName>
    </submittedName>
</protein>
<keyword evidence="2" id="KW-1185">Reference proteome</keyword>
<evidence type="ECO:0000313" key="2">
    <source>
        <dbReference type="Proteomes" id="UP001517367"/>
    </source>
</evidence>
<dbReference type="Proteomes" id="UP001517367">
    <property type="component" value="Unassembled WGS sequence"/>
</dbReference>
<accession>A0ABW9JNK0</accession>
<dbReference type="InterPro" id="IPR014710">
    <property type="entry name" value="RmlC-like_jellyroll"/>
</dbReference>
<dbReference type="Gene3D" id="2.60.120.10">
    <property type="entry name" value="Jelly Rolls"/>
    <property type="match status" value="1"/>
</dbReference>
<dbReference type="RefSeq" id="WP_138729154.1">
    <property type="nucleotide sequence ID" value="NZ_SRMP02000050.1"/>
</dbReference>